<dbReference type="PANTHER" id="PTHR34351">
    <property type="entry name" value="SLR1927 PROTEIN-RELATED"/>
    <property type="match status" value="1"/>
</dbReference>
<gene>
    <name evidence="3" type="ORF">HYY20_06055</name>
</gene>
<dbReference type="EMBL" id="JACPRF010000184">
    <property type="protein sequence ID" value="MBI2876426.1"/>
    <property type="molecule type" value="Genomic_DNA"/>
</dbReference>
<keyword evidence="1" id="KW-1133">Transmembrane helix</keyword>
<evidence type="ECO:0000313" key="4">
    <source>
        <dbReference type="Proteomes" id="UP000769766"/>
    </source>
</evidence>
<comment type="caution">
    <text evidence="3">The sequence shown here is derived from an EMBL/GenBank/DDBJ whole genome shotgun (WGS) entry which is preliminary data.</text>
</comment>
<accession>A0A932CP20</accession>
<feature type="domain" description="DUF58" evidence="2">
    <location>
        <begin position="223"/>
        <end position="333"/>
    </location>
</feature>
<dbReference type="InterPro" id="IPR002881">
    <property type="entry name" value="DUF58"/>
</dbReference>
<evidence type="ECO:0000313" key="3">
    <source>
        <dbReference type="EMBL" id="MBI2876426.1"/>
    </source>
</evidence>
<name>A0A932CP20_UNCTE</name>
<dbReference type="Proteomes" id="UP000769766">
    <property type="component" value="Unassembled WGS sequence"/>
</dbReference>
<dbReference type="AlphaFoldDB" id="A0A932CP20"/>
<reference evidence="3" key="1">
    <citation type="submission" date="2020-07" db="EMBL/GenBank/DDBJ databases">
        <title>Huge and variable diversity of episymbiotic CPR bacteria and DPANN archaea in groundwater ecosystems.</title>
        <authorList>
            <person name="He C.Y."/>
            <person name="Keren R."/>
            <person name="Whittaker M."/>
            <person name="Farag I.F."/>
            <person name="Doudna J."/>
            <person name="Cate J.H.D."/>
            <person name="Banfield J.F."/>
        </authorList>
    </citation>
    <scope>NUCLEOTIDE SEQUENCE</scope>
    <source>
        <strain evidence="3">NC_groundwater_672_Ag_B-0.1um_62_36</strain>
    </source>
</reference>
<dbReference type="Pfam" id="PF01882">
    <property type="entry name" value="DUF58"/>
    <property type="match status" value="1"/>
</dbReference>
<dbReference type="PANTHER" id="PTHR34351:SF1">
    <property type="entry name" value="SLR1927 PROTEIN"/>
    <property type="match status" value="1"/>
</dbReference>
<sequence>MPERLPRLHRVLRSIRAFFKPPRQLRFTREGKWFVGMVLIIGVAAINTGINLLYLILAMMLSLIITSGLLSEMSLRHVRLSLSWPSSAFAGEEFSVQVTLINGKHHLPSFSLYVSPVHASGPGWQLRGSYVIKLPPGERWAVWCRGRAERRGLHRFQGFRLTTRFPFDLFEKSVTIPSAGSIVIYPRLGRVQWGALSLERADPRLPNQTQIPLPGGEEEFHSLREYRLGDNPKWIHWRSSARQERLMVKEFEKSSSKRVALLLDTLIPPGLGEAERERLELAIRFVASLAQGLVREGYQLFFGAYAPELQRLLLERGGRELHGLYRVLALLDPSPERGLEELWREVSPLIPPGSSVLLVSLEGMPAFPWIAQGNGLQWVDVGHPDFASLFSEG</sequence>
<evidence type="ECO:0000259" key="2">
    <source>
        <dbReference type="Pfam" id="PF01882"/>
    </source>
</evidence>
<feature type="transmembrane region" description="Helical" evidence="1">
    <location>
        <begin position="30"/>
        <end position="46"/>
    </location>
</feature>
<proteinExistence type="predicted"/>
<protein>
    <submittedName>
        <fullName evidence="3">DUF58 domain-containing protein</fullName>
    </submittedName>
</protein>
<keyword evidence="1" id="KW-0472">Membrane</keyword>
<organism evidence="3 4">
    <name type="scientific">Tectimicrobiota bacterium</name>
    <dbReference type="NCBI Taxonomy" id="2528274"/>
    <lineage>
        <taxon>Bacteria</taxon>
        <taxon>Pseudomonadati</taxon>
        <taxon>Nitrospinota/Tectimicrobiota group</taxon>
        <taxon>Candidatus Tectimicrobiota</taxon>
    </lineage>
</organism>
<evidence type="ECO:0000256" key="1">
    <source>
        <dbReference type="SAM" id="Phobius"/>
    </source>
</evidence>
<keyword evidence="1" id="KW-0812">Transmembrane</keyword>